<sequence>MAPWGGVAMLVVTGLAIIVGWGWVWAGLTRRTRVVAMERLFPYSPTPVIPQIQAIIWPVVPVVGCLWIAVGAYSAQTIIGHETLFERTIVIFLFALVALIATWVMFGLSLPTWMYPGWRAERYYRTHPKVAEKELNARTARRFVGVRA</sequence>
<proteinExistence type="predicted"/>
<feature type="transmembrane region" description="Helical" evidence="1">
    <location>
        <begin position="48"/>
        <end position="69"/>
    </location>
</feature>
<organism evidence="2 3">
    <name type="scientific">Schaalia turicensis</name>
    <dbReference type="NCBI Taxonomy" id="131111"/>
    <lineage>
        <taxon>Bacteria</taxon>
        <taxon>Bacillati</taxon>
        <taxon>Actinomycetota</taxon>
        <taxon>Actinomycetes</taxon>
        <taxon>Actinomycetales</taxon>
        <taxon>Actinomycetaceae</taxon>
        <taxon>Schaalia</taxon>
    </lineage>
</organism>
<protein>
    <submittedName>
        <fullName evidence="2">Uncharacterized protein</fullName>
    </submittedName>
</protein>
<dbReference type="EMBL" id="PKKJ01000002">
    <property type="protein sequence ID" value="PKY66636.1"/>
    <property type="molecule type" value="Genomic_DNA"/>
</dbReference>
<feature type="transmembrane region" description="Helical" evidence="1">
    <location>
        <begin position="6"/>
        <end position="28"/>
    </location>
</feature>
<keyword evidence="1" id="KW-0812">Transmembrane</keyword>
<evidence type="ECO:0000313" key="2">
    <source>
        <dbReference type="EMBL" id="PKY66636.1"/>
    </source>
</evidence>
<dbReference type="AlphaFoldDB" id="A0A2I1I674"/>
<dbReference type="RefSeq" id="WP_101627848.1">
    <property type="nucleotide sequence ID" value="NZ_JBCOMK010000001.1"/>
</dbReference>
<gene>
    <name evidence="2" type="ORF">CYJ25_03675</name>
</gene>
<evidence type="ECO:0000256" key="1">
    <source>
        <dbReference type="SAM" id="Phobius"/>
    </source>
</evidence>
<dbReference type="Proteomes" id="UP000234545">
    <property type="component" value="Unassembled WGS sequence"/>
</dbReference>
<comment type="caution">
    <text evidence="2">The sequence shown here is derived from an EMBL/GenBank/DDBJ whole genome shotgun (WGS) entry which is preliminary data.</text>
</comment>
<keyword evidence="1" id="KW-0472">Membrane</keyword>
<name>A0A2I1I674_9ACTO</name>
<dbReference type="OrthoDB" id="3254819at2"/>
<accession>A0A2I1I674</accession>
<reference evidence="2 3" key="1">
    <citation type="submission" date="2017-12" db="EMBL/GenBank/DDBJ databases">
        <title>Phylogenetic diversity of female urinary microbiome.</title>
        <authorList>
            <person name="Thomas-White K."/>
            <person name="Wolfe A.J."/>
        </authorList>
    </citation>
    <scope>NUCLEOTIDE SEQUENCE [LARGE SCALE GENOMIC DNA]</scope>
    <source>
        <strain evidence="2 3">UMB0250</strain>
    </source>
</reference>
<evidence type="ECO:0000313" key="3">
    <source>
        <dbReference type="Proteomes" id="UP000234545"/>
    </source>
</evidence>
<keyword evidence="1" id="KW-1133">Transmembrane helix</keyword>
<feature type="transmembrane region" description="Helical" evidence="1">
    <location>
        <begin position="89"/>
        <end position="115"/>
    </location>
</feature>